<comment type="similarity">
    <text evidence="6">Belongs to the ribose 1,5-bisphosphokinase family.</text>
</comment>
<keyword evidence="4 6" id="KW-0547">Nucleotide-binding</keyword>
<feature type="binding site" evidence="6">
    <location>
        <begin position="11"/>
        <end position="18"/>
    </location>
    <ligand>
        <name>ATP</name>
        <dbReference type="ChEBI" id="CHEBI:30616"/>
    </ligand>
</feature>
<dbReference type="AlphaFoldDB" id="A0A7W6H235"/>
<dbReference type="InterPro" id="IPR027417">
    <property type="entry name" value="P-loop_NTPase"/>
</dbReference>
<dbReference type="GO" id="GO:0005524">
    <property type="term" value="F:ATP binding"/>
    <property type="evidence" value="ECO:0007669"/>
    <property type="project" value="UniProtKB-KW"/>
</dbReference>
<keyword evidence="8" id="KW-0418">Kinase</keyword>
<accession>A0A7W6H235</accession>
<evidence type="ECO:0000256" key="3">
    <source>
        <dbReference type="ARBA" id="ARBA00022679"/>
    </source>
</evidence>
<dbReference type="InterPro" id="IPR008145">
    <property type="entry name" value="GK/Ca_channel_bsu"/>
</dbReference>
<evidence type="ECO:0000313" key="8">
    <source>
        <dbReference type="EMBL" id="MBB3995418.1"/>
    </source>
</evidence>
<evidence type="ECO:0000313" key="9">
    <source>
        <dbReference type="Proteomes" id="UP000530268"/>
    </source>
</evidence>
<dbReference type="EC" id="2.7.4.23" evidence="6"/>
<dbReference type="UniPathway" id="UPA00087">
    <property type="reaction ID" value="UER00175"/>
</dbReference>
<evidence type="ECO:0000256" key="2">
    <source>
        <dbReference type="ARBA" id="ARBA00005069"/>
    </source>
</evidence>
<dbReference type="PANTHER" id="PTHR23117:SF8">
    <property type="entry name" value="RIBOSE 1,5-BISPHOSPHATE PHOSPHOKINASE PHNN"/>
    <property type="match status" value="1"/>
</dbReference>
<dbReference type="InterPro" id="IPR012699">
    <property type="entry name" value="PhnN"/>
</dbReference>
<name>A0A7W6H235_9RHOB</name>
<dbReference type="SMART" id="SM00072">
    <property type="entry name" value="GuKc"/>
    <property type="match status" value="1"/>
</dbReference>
<evidence type="ECO:0000256" key="6">
    <source>
        <dbReference type="HAMAP-Rule" id="MF_00836"/>
    </source>
</evidence>
<dbReference type="PANTHER" id="PTHR23117">
    <property type="entry name" value="GUANYLATE KINASE-RELATED"/>
    <property type="match status" value="1"/>
</dbReference>
<comment type="caution">
    <text evidence="8">The sequence shown here is derived from an EMBL/GenBank/DDBJ whole genome shotgun (WGS) entry which is preliminary data.</text>
</comment>
<keyword evidence="9" id="KW-1185">Reference proteome</keyword>
<dbReference type="NCBIfam" id="TIGR02322">
    <property type="entry name" value="phosphon_PhnN"/>
    <property type="match status" value="1"/>
</dbReference>
<dbReference type="PROSITE" id="PS50052">
    <property type="entry name" value="GUANYLATE_KINASE_2"/>
    <property type="match status" value="1"/>
</dbReference>
<comment type="function">
    <text evidence="6">Catalyzes the phosphorylation of ribose 1,5-bisphosphate to 5-phospho-D-ribosyl alpha-1-diphosphate (PRPP).</text>
</comment>
<dbReference type="GO" id="GO:0006015">
    <property type="term" value="P:5-phosphoribose 1-diphosphate biosynthetic process"/>
    <property type="evidence" value="ECO:0007669"/>
    <property type="project" value="UniProtKB-UniRule"/>
</dbReference>
<dbReference type="GO" id="GO:0019634">
    <property type="term" value="P:organic phosphonate metabolic process"/>
    <property type="evidence" value="ECO:0007669"/>
    <property type="project" value="UniProtKB-UniRule"/>
</dbReference>
<dbReference type="Gene3D" id="3.40.50.300">
    <property type="entry name" value="P-loop containing nucleotide triphosphate hydrolases"/>
    <property type="match status" value="1"/>
</dbReference>
<dbReference type="EMBL" id="JACIEI010000014">
    <property type="protein sequence ID" value="MBB3995418.1"/>
    <property type="molecule type" value="Genomic_DNA"/>
</dbReference>
<dbReference type="GO" id="GO:0033863">
    <property type="term" value="F:ribose 1,5-bisphosphate phosphokinase activity"/>
    <property type="evidence" value="ECO:0007669"/>
    <property type="project" value="UniProtKB-UniRule"/>
</dbReference>
<proteinExistence type="inferred from homology"/>
<comment type="catalytic activity">
    <reaction evidence="1 6">
        <text>alpha-D-ribose 1,5-bisphosphate + ATP = 5-phospho-alpha-D-ribose 1-diphosphate + ADP</text>
        <dbReference type="Rhea" id="RHEA:20109"/>
        <dbReference type="ChEBI" id="CHEBI:30616"/>
        <dbReference type="ChEBI" id="CHEBI:58017"/>
        <dbReference type="ChEBI" id="CHEBI:68688"/>
        <dbReference type="ChEBI" id="CHEBI:456216"/>
        <dbReference type="EC" id="2.7.4.23"/>
    </reaction>
</comment>
<evidence type="ECO:0000256" key="1">
    <source>
        <dbReference type="ARBA" id="ARBA00000373"/>
    </source>
</evidence>
<evidence type="ECO:0000256" key="4">
    <source>
        <dbReference type="ARBA" id="ARBA00022741"/>
    </source>
</evidence>
<evidence type="ECO:0000259" key="7">
    <source>
        <dbReference type="PROSITE" id="PS50052"/>
    </source>
</evidence>
<keyword evidence="3 6" id="KW-0808">Transferase</keyword>
<organism evidence="8 9">
    <name type="scientific">Sulfitobacter undariae</name>
    <dbReference type="NCBI Taxonomy" id="1563671"/>
    <lineage>
        <taxon>Bacteria</taxon>
        <taxon>Pseudomonadati</taxon>
        <taxon>Pseudomonadota</taxon>
        <taxon>Alphaproteobacteria</taxon>
        <taxon>Rhodobacterales</taxon>
        <taxon>Roseobacteraceae</taxon>
        <taxon>Sulfitobacter</taxon>
    </lineage>
</organism>
<evidence type="ECO:0000256" key="5">
    <source>
        <dbReference type="ARBA" id="ARBA00022840"/>
    </source>
</evidence>
<dbReference type="SUPFAM" id="SSF52540">
    <property type="entry name" value="P-loop containing nucleoside triphosphate hydrolases"/>
    <property type="match status" value="1"/>
</dbReference>
<reference evidence="8 9" key="1">
    <citation type="submission" date="2020-08" db="EMBL/GenBank/DDBJ databases">
        <title>Genomic Encyclopedia of Type Strains, Phase IV (KMG-IV): sequencing the most valuable type-strain genomes for metagenomic binning, comparative biology and taxonomic classification.</title>
        <authorList>
            <person name="Goeker M."/>
        </authorList>
    </citation>
    <scope>NUCLEOTIDE SEQUENCE [LARGE SCALE GENOMIC DNA]</scope>
    <source>
        <strain evidence="8 9">DSM 102234</strain>
    </source>
</reference>
<sequence length="186" mass="19303">MSGGRLIAVVGPSGVGKDSVMAGICAAMPDINLVRRTITRAAELGGEDFDAVSPDVFRVMVKQGAFCLHWGAHDLLYGVPVTAQADVQKGATCLANLSRGVLIEASQAFPTLIVLQITASAQTLAARLSGRGRETTAEIEKRLLQAVKPLPAGLNVISVSNDGALDDTVLAAVEALRTQEVTCGAH</sequence>
<dbReference type="Proteomes" id="UP000530268">
    <property type="component" value="Unassembled WGS sequence"/>
</dbReference>
<gene>
    <name evidence="6" type="primary">phnN</name>
    <name evidence="8" type="ORF">GGR95_003074</name>
</gene>
<dbReference type="RefSeq" id="WP_184567319.1">
    <property type="nucleotide sequence ID" value="NZ_JACIEI010000014.1"/>
</dbReference>
<keyword evidence="5 6" id="KW-0067">ATP-binding</keyword>
<protein>
    <recommendedName>
        <fullName evidence="6">Ribose 1,5-bisphosphate phosphokinase PhnN</fullName>
        <ecNumber evidence="6">2.7.4.23</ecNumber>
    </recommendedName>
    <alternativeName>
        <fullName evidence="6">Ribose 1,5-bisphosphokinase</fullName>
    </alternativeName>
</protein>
<dbReference type="Pfam" id="PF00625">
    <property type="entry name" value="Guanylate_kin"/>
    <property type="match status" value="1"/>
</dbReference>
<feature type="domain" description="Guanylate kinase-like" evidence="7">
    <location>
        <begin position="4"/>
        <end position="177"/>
    </location>
</feature>
<comment type="pathway">
    <text evidence="2 6">Metabolic intermediate biosynthesis; 5-phospho-alpha-D-ribose 1-diphosphate biosynthesis; 5-phospho-alpha-D-ribose 1-diphosphate from D-ribose 5-phosphate (route II): step 3/3.</text>
</comment>
<dbReference type="InterPro" id="IPR008144">
    <property type="entry name" value="Guanylate_kin-like_dom"/>
</dbReference>
<dbReference type="GO" id="GO:0005829">
    <property type="term" value="C:cytosol"/>
    <property type="evidence" value="ECO:0007669"/>
    <property type="project" value="TreeGrafter"/>
</dbReference>
<dbReference type="HAMAP" id="MF_00836">
    <property type="entry name" value="PhnN"/>
    <property type="match status" value="1"/>
</dbReference>